<evidence type="ECO:0000256" key="1">
    <source>
        <dbReference type="SAM" id="MobiDB-lite"/>
    </source>
</evidence>
<evidence type="ECO:0000313" key="4">
    <source>
        <dbReference type="Proteomes" id="UP000005240"/>
    </source>
</evidence>
<dbReference type="EMBL" id="ADAS02000536">
    <property type="protein sequence ID" value="OAV87197.1"/>
    <property type="molecule type" value="Genomic_DNA"/>
</dbReference>
<dbReference type="Proteomes" id="UP000005240">
    <property type="component" value="Unassembled WGS sequence"/>
</dbReference>
<feature type="compositionally biased region" description="Low complexity" evidence="1">
    <location>
        <begin position="289"/>
        <end position="303"/>
    </location>
</feature>
<keyword evidence="4" id="KW-1185">Reference proteome</keyword>
<evidence type="ECO:0000313" key="2">
    <source>
        <dbReference type="EMBL" id="OAV87197.1"/>
    </source>
</evidence>
<reference evidence="2" key="2">
    <citation type="submission" date="2016-05" db="EMBL/GenBank/DDBJ databases">
        <title>Comparative analysis highlights variable genome content of wheat rusts and divergence of the mating loci.</title>
        <authorList>
            <person name="Cuomo C.A."/>
            <person name="Bakkeren G."/>
            <person name="Szabo L."/>
            <person name="Khalil H."/>
            <person name="Joly D."/>
            <person name="Goldberg J."/>
            <person name="Young S."/>
            <person name="Zeng Q."/>
            <person name="Fellers J."/>
        </authorList>
    </citation>
    <scope>NUCLEOTIDE SEQUENCE [LARGE SCALE GENOMIC DNA]</scope>
    <source>
        <strain evidence="2">1-1 BBBD Race 1</strain>
    </source>
</reference>
<reference evidence="2" key="1">
    <citation type="submission" date="2009-11" db="EMBL/GenBank/DDBJ databases">
        <authorList>
            <consortium name="The Broad Institute Genome Sequencing Platform"/>
            <person name="Ward D."/>
            <person name="Feldgarden M."/>
            <person name="Earl A."/>
            <person name="Young S.K."/>
            <person name="Zeng Q."/>
            <person name="Koehrsen M."/>
            <person name="Alvarado L."/>
            <person name="Berlin A."/>
            <person name="Bochicchio J."/>
            <person name="Borenstein D."/>
            <person name="Chapman S.B."/>
            <person name="Chen Z."/>
            <person name="Engels R."/>
            <person name="Freedman E."/>
            <person name="Gellesch M."/>
            <person name="Goldberg J."/>
            <person name="Griggs A."/>
            <person name="Gujja S."/>
            <person name="Heilman E."/>
            <person name="Heiman D."/>
            <person name="Hepburn T."/>
            <person name="Howarth C."/>
            <person name="Jen D."/>
            <person name="Larson L."/>
            <person name="Lewis B."/>
            <person name="Mehta T."/>
            <person name="Park D."/>
            <person name="Pearson M."/>
            <person name="Roberts A."/>
            <person name="Saif S."/>
            <person name="Shea T."/>
            <person name="Shenoy N."/>
            <person name="Sisk P."/>
            <person name="Stolte C."/>
            <person name="Sykes S."/>
            <person name="Thomson T."/>
            <person name="Walk T."/>
            <person name="White J."/>
            <person name="Yandava C."/>
            <person name="Izard J."/>
            <person name="Baranova O.V."/>
            <person name="Blanton J.M."/>
            <person name="Tanner A.C."/>
            <person name="Dewhirst F.E."/>
            <person name="Haas B."/>
            <person name="Nusbaum C."/>
            <person name="Birren B."/>
        </authorList>
    </citation>
    <scope>NUCLEOTIDE SEQUENCE [LARGE SCALE GENOMIC DNA]</scope>
    <source>
        <strain evidence="2">1-1 BBBD Race 1</strain>
    </source>
</reference>
<reference evidence="3 4" key="3">
    <citation type="journal article" date="2017" name="G3 (Bethesda)">
        <title>Comparative analysis highlights variable genome content of wheat rusts and divergence of the mating loci.</title>
        <authorList>
            <person name="Cuomo C.A."/>
            <person name="Bakkeren G."/>
            <person name="Khalil H.B."/>
            <person name="Panwar V."/>
            <person name="Joly D."/>
            <person name="Linning R."/>
            <person name="Sakthikumar S."/>
            <person name="Song X."/>
            <person name="Adiconis X."/>
            <person name="Fan L."/>
            <person name="Goldberg J.M."/>
            <person name="Levin J.Z."/>
            <person name="Young S."/>
            <person name="Zeng Q."/>
            <person name="Anikster Y."/>
            <person name="Bruce M."/>
            <person name="Wang M."/>
            <person name="Yin C."/>
            <person name="McCallum B."/>
            <person name="Szabo L.J."/>
            <person name="Hulbert S."/>
            <person name="Chen X."/>
            <person name="Fellers J.P."/>
        </authorList>
    </citation>
    <scope>NUCLEOTIDE SEQUENCE</scope>
    <source>
        <strain evidence="4">Isolate 1-1 / race 1 (BBBD)</strain>
        <strain evidence="3">isolate 1-1 / race 1 (BBBD)</strain>
    </source>
</reference>
<feature type="compositionally biased region" description="Polar residues" evidence="1">
    <location>
        <begin position="272"/>
        <end position="288"/>
    </location>
</feature>
<accession>A0A180G3G8</accession>
<dbReference type="EnsemblFungi" id="PTTG_06222-t43_1">
    <property type="protein sequence ID" value="PTTG_06222-t43_1-p1"/>
    <property type="gene ID" value="PTTG_06222"/>
</dbReference>
<sequence length="303" mass="33991">MEKKFSNTQVPLKFIRTTTHATLTPWKTDITGWDLYNFKRGLSAYLNSQNNMLEFMIEAEAGSLLKWVGYIMNNNVYPKSRPITLDTEDAFALFAARAKKVHKSPCHVFVSMANPEKGKKDEATNTECDDILQMQYGTAEERKQAEHLMRRQEVNPKAVLASNRQMICMKIRELCLQHPNLAAEGLTFTCQDNPTLYMVIGNNWIRNWTNALEQGDAGVDLTHPLEEEDDPILVWLDKKTNQPQPPRQALRNAATPTGRRGGRGGGRIAPTPSGQSHSSFQTPPASRQSPLLISLSLSSIPPT</sequence>
<reference evidence="3" key="4">
    <citation type="submission" date="2025-05" db="UniProtKB">
        <authorList>
            <consortium name="EnsemblFungi"/>
        </authorList>
    </citation>
    <scope>IDENTIFICATION</scope>
    <source>
        <strain evidence="3">isolate 1-1 / race 1 (BBBD)</strain>
    </source>
</reference>
<name>A0A180G3G8_PUCT1</name>
<evidence type="ECO:0000313" key="3">
    <source>
        <dbReference type="EnsemblFungi" id="PTTG_06222-t43_1-p1"/>
    </source>
</evidence>
<dbReference type="VEuPathDB" id="FungiDB:PTTG_06222"/>
<organism evidence="2">
    <name type="scientific">Puccinia triticina (isolate 1-1 / race 1 (BBBD))</name>
    <name type="common">Brown leaf rust fungus</name>
    <dbReference type="NCBI Taxonomy" id="630390"/>
    <lineage>
        <taxon>Eukaryota</taxon>
        <taxon>Fungi</taxon>
        <taxon>Dikarya</taxon>
        <taxon>Basidiomycota</taxon>
        <taxon>Pucciniomycotina</taxon>
        <taxon>Pucciniomycetes</taxon>
        <taxon>Pucciniales</taxon>
        <taxon>Pucciniaceae</taxon>
        <taxon>Puccinia</taxon>
    </lineage>
</organism>
<feature type="region of interest" description="Disordered" evidence="1">
    <location>
        <begin position="240"/>
        <end position="303"/>
    </location>
</feature>
<proteinExistence type="predicted"/>
<protein>
    <submittedName>
        <fullName evidence="2 3">Uncharacterized protein</fullName>
    </submittedName>
</protein>
<dbReference type="AlphaFoldDB" id="A0A180G3G8"/>
<gene>
    <name evidence="2" type="ORF">PTTG_06222</name>
</gene>